<dbReference type="HOGENOM" id="CLU_1078266_0_0_1"/>
<feature type="compositionally biased region" description="Polar residues" evidence="1">
    <location>
        <begin position="244"/>
        <end position="258"/>
    </location>
</feature>
<gene>
    <name evidence="2" type="ORF">BN946_scf184952.g6</name>
</gene>
<dbReference type="Proteomes" id="UP000029665">
    <property type="component" value="Unassembled WGS sequence"/>
</dbReference>
<name>A0A060T066_PYCCI</name>
<accession>A0A060T066</accession>
<feature type="region of interest" description="Disordered" evidence="1">
    <location>
        <begin position="115"/>
        <end position="143"/>
    </location>
</feature>
<evidence type="ECO:0000313" key="3">
    <source>
        <dbReference type="Proteomes" id="UP000029665"/>
    </source>
</evidence>
<evidence type="ECO:0000256" key="1">
    <source>
        <dbReference type="SAM" id="MobiDB-lite"/>
    </source>
</evidence>
<sequence>MSPFNSAYAGRSLTHALVEPTTKAAGQGPEEGCSTIGSGTLPTLMTFSADLLNLTLPITNATHRGCRSQDSENVPTSLPFIDAWDADSEEAKALHDMGIENPDAEQEEEVFRSIPGFDDEWPEEDELPKSDEEERGLESSSCTEVKTGLNNALIDLKGEQCHVTMRGDNVSVLSISKPEIDTNRITKANSESPAVSLYEGSIARFVEGPSRFHIVNKGGNSCAGALDARVQGDSERNLARPVSASKSRSSVLQQVRRK</sequence>
<evidence type="ECO:0000313" key="2">
    <source>
        <dbReference type="EMBL" id="CDO77894.1"/>
    </source>
</evidence>
<dbReference type="EMBL" id="CCBP010000542">
    <property type="protein sequence ID" value="CDO77894.1"/>
    <property type="molecule type" value="Genomic_DNA"/>
</dbReference>
<feature type="compositionally biased region" description="Acidic residues" evidence="1">
    <location>
        <begin position="117"/>
        <end position="126"/>
    </location>
</feature>
<proteinExistence type="predicted"/>
<organism evidence="2 3">
    <name type="scientific">Pycnoporus cinnabarinus</name>
    <name type="common">Cinnabar-red polypore</name>
    <name type="synonym">Trametes cinnabarina</name>
    <dbReference type="NCBI Taxonomy" id="5643"/>
    <lineage>
        <taxon>Eukaryota</taxon>
        <taxon>Fungi</taxon>
        <taxon>Dikarya</taxon>
        <taxon>Basidiomycota</taxon>
        <taxon>Agaricomycotina</taxon>
        <taxon>Agaricomycetes</taxon>
        <taxon>Polyporales</taxon>
        <taxon>Polyporaceae</taxon>
        <taxon>Trametes</taxon>
    </lineage>
</organism>
<feature type="region of interest" description="Disordered" evidence="1">
    <location>
        <begin position="234"/>
        <end position="258"/>
    </location>
</feature>
<keyword evidence="3" id="KW-1185">Reference proteome</keyword>
<protein>
    <submittedName>
        <fullName evidence="2">Uncharacterized protein</fullName>
    </submittedName>
</protein>
<comment type="caution">
    <text evidence="2">The sequence shown here is derived from an EMBL/GenBank/DDBJ whole genome shotgun (WGS) entry which is preliminary data.</text>
</comment>
<reference evidence="2" key="1">
    <citation type="submission" date="2014-01" db="EMBL/GenBank/DDBJ databases">
        <title>The genome of the white-rot fungus Pycnoporus cinnabarinus: a basidiomycete model with a versatile arsenal for lignocellulosic biomass breakdown.</title>
        <authorList>
            <person name="Levasseur A."/>
            <person name="Lomascolo A."/>
            <person name="Ruiz-Duenas F.J."/>
            <person name="Uzan E."/>
            <person name="Piumi F."/>
            <person name="Kues U."/>
            <person name="Ram A.F.J."/>
            <person name="Murat C."/>
            <person name="Haon M."/>
            <person name="Benoit I."/>
            <person name="Arfi Y."/>
            <person name="Chevret D."/>
            <person name="Drula E."/>
            <person name="Kwon M.J."/>
            <person name="Gouret P."/>
            <person name="Lesage-Meessen L."/>
            <person name="Lombard V."/>
            <person name="Mariette J."/>
            <person name="Noirot C."/>
            <person name="Park J."/>
            <person name="Patyshakuliyeva A."/>
            <person name="Wieneger R.A.B."/>
            <person name="Wosten H.A.B."/>
            <person name="Martin F."/>
            <person name="Coutinho P.M."/>
            <person name="de Vries R."/>
            <person name="Martinez A.T."/>
            <person name="Klopp C."/>
            <person name="Pontarotti P."/>
            <person name="Henrissat B."/>
            <person name="Record E."/>
        </authorList>
    </citation>
    <scope>NUCLEOTIDE SEQUENCE [LARGE SCALE GENOMIC DNA]</scope>
    <source>
        <strain evidence="2">BRFM137</strain>
    </source>
</reference>
<dbReference type="AlphaFoldDB" id="A0A060T066"/>